<evidence type="ECO:0000259" key="1">
    <source>
        <dbReference type="Pfam" id="PF04965"/>
    </source>
</evidence>
<accession>A0A1H8VRK9</accession>
<name>A0A1H8VRK9_9BACL</name>
<proteinExistence type="predicted"/>
<gene>
    <name evidence="2" type="ORF">SAMN04487895_12715</name>
</gene>
<organism evidence="2 3">
    <name type="scientific">Paenibacillus sophorae</name>
    <dbReference type="NCBI Taxonomy" id="1333845"/>
    <lineage>
        <taxon>Bacteria</taxon>
        <taxon>Bacillati</taxon>
        <taxon>Bacillota</taxon>
        <taxon>Bacilli</taxon>
        <taxon>Bacillales</taxon>
        <taxon>Paenibacillaceae</taxon>
        <taxon>Paenibacillus</taxon>
    </lineage>
</organism>
<protein>
    <recommendedName>
        <fullName evidence="1">IraD/Gp25-like domain-containing protein</fullName>
    </recommendedName>
</protein>
<dbReference type="InterPro" id="IPR007048">
    <property type="entry name" value="IraD/Gp25-like"/>
</dbReference>
<dbReference type="Pfam" id="PF04965">
    <property type="entry name" value="GPW_gp25"/>
    <property type="match status" value="1"/>
</dbReference>
<dbReference type="RefSeq" id="WP_063619539.1">
    <property type="nucleotide sequence ID" value="NZ_CP076607.1"/>
</dbReference>
<reference evidence="2 3" key="1">
    <citation type="submission" date="2016-10" db="EMBL/GenBank/DDBJ databases">
        <authorList>
            <person name="de Groot N.N."/>
        </authorList>
    </citation>
    <scope>NUCLEOTIDE SEQUENCE [LARGE SCALE GENOMIC DNA]</scope>
    <source>
        <strain evidence="2 3">CGMCC 1.10238</strain>
    </source>
</reference>
<dbReference type="SUPFAM" id="SSF160719">
    <property type="entry name" value="gpW/gp25-like"/>
    <property type="match status" value="1"/>
</dbReference>
<sequence length="113" mass="12190">MITHTVDMTQPSAINFAPETIADEVAQNIRTILSTPLGSVPMARTVGVDYSALDEPPDIAEARMTSAVITAIVEQDPRALVTDVSFLASAEDAMWGRMRPVVKYVLVEEVGES</sequence>
<feature type="domain" description="IraD/Gp25-like" evidence="1">
    <location>
        <begin position="22"/>
        <end position="106"/>
    </location>
</feature>
<dbReference type="STRING" id="1333845.SAMN04487895_12715"/>
<dbReference type="Gene3D" id="3.10.450.40">
    <property type="match status" value="1"/>
</dbReference>
<dbReference type="EMBL" id="FODH01000027">
    <property type="protein sequence ID" value="SEP18031.1"/>
    <property type="molecule type" value="Genomic_DNA"/>
</dbReference>
<dbReference type="AlphaFoldDB" id="A0A1H8VRK9"/>
<evidence type="ECO:0000313" key="3">
    <source>
        <dbReference type="Proteomes" id="UP000198809"/>
    </source>
</evidence>
<evidence type="ECO:0000313" key="2">
    <source>
        <dbReference type="EMBL" id="SEP18031.1"/>
    </source>
</evidence>
<dbReference type="Proteomes" id="UP000198809">
    <property type="component" value="Unassembled WGS sequence"/>
</dbReference>